<keyword evidence="2" id="KW-1185">Reference proteome</keyword>
<protein>
    <submittedName>
        <fullName evidence="1">Uncharacterized protein</fullName>
    </submittedName>
</protein>
<name>A0A9E7FUQ1_9LILI</name>
<sequence length="84" mass="9613">MGGRVCGRRVRGLAPPVLVPSKVRKVHREQPGWVEGRRVVPCHAAHGHVLPQGRRHHALAHRCDRVLHGGRDRRWWVLGFLYLP</sequence>
<dbReference type="Proteomes" id="UP001055439">
    <property type="component" value="Chromosome 5"/>
</dbReference>
<dbReference type="AlphaFoldDB" id="A0A9E7FUQ1"/>
<evidence type="ECO:0000313" key="1">
    <source>
        <dbReference type="EMBL" id="URE01468.1"/>
    </source>
</evidence>
<reference evidence="1" key="1">
    <citation type="submission" date="2022-05" db="EMBL/GenBank/DDBJ databases">
        <title>The Musa troglodytarum L. genome provides insights into the mechanism of non-climacteric behaviour and enrichment of carotenoids.</title>
        <authorList>
            <person name="Wang J."/>
        </authorList>
    </citation>
    <scope>NUCLEOTIDE SEQUENCE</scope>
    <source>
        <tissue evidence="1">Leaf</tissue>
    </source>
</reference>
<organism evidence="1 2">
    <name type="scientific">Musa troglodytarum</name>
    <name type="common">fe'i banana</name>
    <dbReference type="NCBI Taxonomy" id="320322"/>
    <lineage>
        <taxon>Eukaryota</taxon>
        <taxon>Viridiplantae</taxon>
        <taxon>Streptophyta</taxon>
        <taxon>Embryophyta</taxon>
        <taxon>Tracheophyta</taxon>
        <taxon>Spermatophyta</taxon>
        <taxon>Magnoliopsida</taxon>
        <taxon>Liliopsida</taxon>
        <taxon>Zingiberales</taxon>
        <taxon>Musaceae</taxon>
        <taxon>Musa</taxon>
    </lineage>
</organism>
<gene>
    <name evidence="1" type="ORF">MUK42_20539</name>
</gene>
<proteinExistence type="predicted"/>
<evidence type="ECO:0000313" key="2">
    <source>
        <dbReference type="Proteomes" id="UP001055439"/>
    </source>
</evidence>
<dbReference type="OrthoDB" id="737602at2759"/>
<dbReference type="EMBL" id="CP097507">
    <property type="protein sequence ID" value="URE01468.1"/>
    <property type="molecule type" value="Genomic_DNA"/>
</dbReference>
<accession>A0A9E7FUQ1</accession>